<gene>
    <name evidence="2" type="ORF">B9479_005976</name>
</gene>
<evidence type="ECO:0000313" key="3">
    <source>
        <dbReference type="Proteomes" id="UP000322245"/>
    </source>
</evidence>
<accession>A0A5D3AUB2</accession>
<feature type="region of interest" description="Disordered" evidence="1">
    <location>
        <begin position="1"/>
        <end position="140"/>
    </location>
</feature>
<feature type="region of interest" description="Disordered" evidence="1">
    <location>
        <begin position="155"/>
        <end position="174"/>
    </location>
</feature>
<protein>
    <submittedName>
        <fullName evidence="2">Uncharacterized protein</fullName>
    </submittedName>
</protein>
<dbReference type="EMBL" id="NIDF01000091">
    <property type="protein sequence ID" value="TYJ53376.1"/>
    <property type="molecule type" value="Genomic_DNA"/>
</dbReference>
<name>A0A5D3AUB2_9TREE</name>
<comment type="caution">
    <text evidence="2">The sequence shown here is derived from an EMBL/GenBank/DDBJ whole genome shotgun (WGS) entry which is preliminary data.</text>
</comment>
<keyword evidence="3" id="KW-1185">Reference proteome</keyword>
<feature type="region of interest" description="Disordered" evidence="1">
    <location>
        <begin position="185"/>
        <end position="210"/>
    </location>
</feature>
<dbReference type="AlphaFoldDB" id="A0A5D3AUB2"/>
<sequence length="286" mass="30336">MFTHTAFSLPSTHTPLPPTTPPRASSRSPTKARPTSPSPGRPKRGRERRKKNSGLSRFTSSPASSPPGDSGDSGSSSPTSPSPSPSPKPKYRRRVHPLQHIPQLQKEPSLETITESDESDGSSTPGLSRSSSVSRLSLSPSLSSLTSLRRLVGLSSGGKGSDGEGEGEGGEGGWWSLLPAWTRWESGDASNTNTNTNTNTEHKDTPSYMESTQERRERLSLWMTAEGSTGPYTDDHFTPTGMTSPRAPRALRARAPSTQATSAAMVAYHLAGTRGGAEAALKGMLV</sequence>
<proteinExistence type="predicted"/>
<reference evidence="2 3" key="1">
    <citation type="submission" date="2017-05" db="EMBL/GenBank/DDBJ databases">
        <title>The Genome Sequence of Tsuchiyaea wingfieldii DSM 27421.</title>
        <authorList>
            <person name="Cuomo C."/>
            <person name="Passer A."/>
            <person name="Billmyre B."/>
            <person name="Heitman J."/>
        </authorList>
    </citation>
    <scope>NUCLEOTIDE SEQUENCE [LARGE SCALE GENOMIC DNA]</scope>
    <source>
        <strain evidence="2 3">DSM 27421</strain>
    </source>
</reference>
<feature type="compositionally biased region" description="Low complexity" evidence="1">
    <location>
        <begin position="59"/>
        <end position="79"/>
    </location>
</feature>
<feature type="compositionally biased region" description="Low complexity" evidence="1">
    <location>
        <begin position="22"/>
        <end position="35"/>
    </location>
</feature>
<feature type="compositionally biased region" description="Basic residues" evidence="1">
    <location>
        <begin position="41"/>
        <end position="52"/>
    </location>
</feature>
<evidence type="ECO:0000256" key="1">
    <source>
        <dbReference type="SAM" id="MobiDB-lite"/>
    </source>
</evidence>
<evidence type="ECO:0000313" key="2">
    <source>
        <dbReference type="EMBL" id="TYJ53376.1"/>
    </source>
</evidence>
<feature type="compositionally biased region" description="Low complexity" evidence="1">
    <location>
        <begin position="121"/>
        <end position="140"/>
    </location>
</feature>
<organism evidence="2 3">
    <name type="scientific">Cryptococcus floricola</name>
    <dbReference type="NCBI Taxonomy" id="2591691"/>
    <lineage>
        <taxon>Eukaryota</taxon>
        <taxon>Fungi</taxon>
        <taxon>Dikarya</taxon>
        <taxon>Basidiomycota</taxon>
        <taxon>Agaricomycotina</taxon>
        <taxon>Tremellomycetes</taxon>
        <taxon>Tremellales</taxon>
        <taxon>Cryptococcaceae</taxon>
        <taxon>Cryptococcus</taxon>
    </lineage>
</organism>
<dbReference type="Proteomes" id="UP000322245">
    <property type="component" value="Unassembled WGS sequence"/>
</dbReference>